<gene>
    <name evidence="2" type="ORF">HYALB_00002673</name>
</gene>
<feature type="compositionally biased region" description="Basic residues" evidence="1">
    <location>
        <begin position="198"/>
        <end position="215"/>
    </location>
</feature>
<dbReference type="Proteomes" id="UP000701801">
    <property type="component" value="Unassembled WGS sequence"/>
</dbReference>
<dbReference type="EMBL" id="CAJVRM010000720">
    <property type="protein sequence ID" value="CAG8983237.1"/>
    <property type="molecule type" value="Genomic_DNA"/>
</dbReference>
<evidence type="ECO:0000313" key="3">
    <source>
        <dbReference type="Proteomes" id="UP000701801"/>
    </source>
</evidence>
<organism evidence="2 3">
    <name type="scientific">Hymenoscyphus albidus</name>
    <dbReference type="NCBI Taxonomy" id="595503"/>
    <lineage>
        <taxon>Eukaryota</taxon>
        <taxon>Fungi</taxon>
        <taxon>Dikarya</taxon>
        <taxon>Ascomycota</taxon>
        <taxon>Pezizomycotina</taxon>
        <taxon>Leotiomycetes</taxon>
        <taxon>Helotiales</taxon>
        <taxon>Helotiaceae</taxon>
        <taxon>Hymenoscyphus</taxon>
    </lineage>
</organism>
<proteinExistence type="predicted"/>
<accession>A0A9N9QD67</accession>
<comment type="caution">
    <text evidence="2">The sequence shown here is derived from an EMBL/GenBank/DDBJ whole genome shotgun (WGS) entry which is preliminary data.</text>
</comment>
<sequence length="215" mass="25132">MECCPKGQIPRDRLSKLPTEILLQILKECGYFKRANPEYEIAIMYGSCMPMRWNSEMDDTDGSMKLILRGRDPFPQKYCYPKTSLFSLCAGLTCKKIYDVHWSLWGMVKPQDIPQISMVYHAEDEVCSYRKNGDQIFTRNPEGTERTLEFDPYKLLHQWFISGGYREGKEWAGCKYKNIVTKEMPTEAESKSNDNQRKNKGKQKKKGNKGRRSRK</sequence>
<evidence type="ECO:0000313" key="2">
    <source>
        <dbReference type="EMBL" id="CAG8983237.1"/>
    </source>
</evidence>
<feature type="compositionally biased region" description="Basic and acidic residues" evidence="1">
    <location>
        <begin position="185"/>
        <end position="197"/>
    </location>
</feature>
<dbReference type="AlphaFoldDB" id="A0A9N9QD67"/>
<reference evidence="2" key="1">
    <citation type="submission" date="2021-07" db="EMBL/GenBank/DDBJ databases">
        <authorList>
            <person name="Durling M."/>
        </authorList>
    </citation>
    <scope>NUCLEOTIDE SEQUENCE</scope>
</reference>
<name>A0A9N9QD67_9HELO</name>
<dbReference type="OrthoDB" id="10306453at2759"/>
<keyword evidence="3" id="KW-1185">Reference proteome</keyword>
<feature type="region of interest" description="Disordered" evidence="1">
    <location>
        <begin position="185"/>
        <end position="215"/>
    </location>
</feature>
<evidence type="ECO:0000256" key="1">
    <source>
        <dbReference type="SAM" id="MobiDB-lite"/>
    </source>
</evidence>
<protein>
    <submittedName>
        <fullName evidence="2">Uncharacterized protein</fullName>
    </submittedName>
</protein>